<feature type="transmembrane region" description="Helical" evidence="9">
    <location>
        <begin position="671"/>
        <end position="692"/>
    </location>
</feature>
<feature type="transmembrane region" description="Helical" evidence="9">
    <location>
        <begin position="39"/>
        <end position="58"/>
    </location>
</feature>
<feature type="domain" description="Vacuolar sorting receptor thioredoxin-like" evidence="11">
    <location>
        <begin position="249"/>
        <end position="363"/>
    </location>
</feature>
<keyword evidence="2 9" id="KW-0812">Transmembrane</keyword>
<keyword evidence="14" id="KW-1185">Reference proteome</keyword>
<evidence type="ECO:0000256" key="7">
    <source>
        <dbReference type="ARBA" id="ARBA00023180"/>
    </source>
</evidence>
<protein>
    <submittedName>
        <fullName evidence="13">Aste57867_9888 protein</fullName>
    </submittedName>
</protein>
<dbReference type="PANTHER" id="PTHR22702:SF1">
    <property type="entry name" value="PROTEASE-ASSOCIATED DOMAIN-CONTAINING PROTEIN 1"/>
    <property type="match status" value="1"/>
</dbReference>
<evidence type="ECO:0000313" key="12">
    <source>
        <dbReference type="EMBL" id="KAF0699551.1"/>
    </source>
</evidence>
<name>A0A485KPQ4_9STRA</name>
<evidence type="ECO:0000256" key="1">
    <source>
        <dbReference type="ARBA" id="ARBA00004479"/>
    </source>
</evidence>
<dbReference type="Gene3D" id="3.50.30.30">
    <property type="match status" value="1"/>
</dbReference>
<evidence type="ECO:0000259" key="10">
    <source>
        <dbReference type="Pfam" id="PF02225"/>
    </source>
</evidence>
<keyword evidence="3" id="KW-0732">Signal</keyword>
<organism evidence="13 14">
    <name type="scientific">Aphanomyces stellatus</name>
    <dbReference type="NCBI Taxonomy" id="120398"/>
    <lineage>
        <taxon>Eukaryota</taxon>
        <taxon>Sar</taxon>
        <taxon>Stramenopiles</taxon>
        <taxon>Oomycota</taxon>
        <taxon>Saprolegniomycetes</taxon>
        <taxon>Saprolegniales</taxon>
        <taxon>Verrucalvaceae</taxon>
        <taxon>Aphanomyces</taxon>
    </lineage>
</organism>
<dbReference type="Proteomes" id="UP000332933">
    <property type="component" value="Unassembled WGS sequence"/>
</dbReference>
<evidence type="ECO:0000256" key="5">
    <source>
        <dbReference type="ARBA" id="ARBA00022989"/>
    </source>
</evidence>
<keyword evidence="4" id="KW-0677">Repeat</keyword>
<evidence type="ECO:0000256" key="3">
    <source>
        <dbReference type="ARBA" id="ARBA00022729"/>
    </source>
</evidence>
<reference evidence="12" key="2">
    <citation type="submission" date="2019-06" db="EMBL/GenBank/DDBJ databases">
        <title>Genomics analysis of Aphanomyces spp. identifies a new class of oomycete effector associated with host adaptation.</title>
        <authorList>
            <person name="Gaulin E."/>
        </authorList>
    </citation>
    <scope>NUCLEOTIDE SEQUENCE</scope>
    <source>
        <strain evidence="12">CBS 578.67</strain>
    </source>
</reference>
<evidence type="ECO:0000256" key="9">
    <source>
        <dbReference type="SAM" id="Phobius"/>
    </source>
</evidence>
<dbReference type="GO" id="GO:0016020">
    <property type="term" value="C:membrane"/>
    <property type="evidence" value="ECO:0007669"/>
    <property type="project" value="UniProtKB-SubCell"/>
</dbReference>
<gene>
    <name evidence="13" type="primary">Aste57867_9888</name>
    <name evidence="12" type="ORF">As57867_009849</name>
    <name evidence="13" type="ORF">ASTE57867_9888</name>
</gene>
<proteinExistence type="predicted"/>
<dbReference type="PANTHER" id="PTHR22702">
    <property type="entry name" value="PROTEASE-ASSOCIATED DOMAIN-CONTAINING PROTEIN"/>
    <property type="match status" value="1"/>
</dbReference>
<dbReference type="OrthoDB" id="165938at2759"/>
<dbReference type="InterPro" id="IPR056858">
    <property type="entry name" value="VSR_TRX"/>
</dbReference>
<dbReference type="GO" id="GO:0012505">
    <property type="term" value="C:endomembrane system"/>
    <property type="evidence" value="ECO:0007669"/>
    <property type="project" value="UniProtKB-SubCell"/>
</dbReference>
<keyword evidence="5 9" id="KW-1133">Transmembrane helix</keyword>
<evidence type="ECO:0000256" key="6">
    <source>
        <dbReference type="ARBA" id="ARBA00023136"/>
    </source>
</evidence>
<evidence type="ECO:0000256" key="2">
    <source>
        <dbReference type="ARBA" id="ARBA00022692"/>
    </source>
</evidence>
<comment type="subcellular location">
    <subcellularLocation>
        <location evidence="8">Endomembrane system</location>
        <topology evidence="8">Single-pass membrane protein</topology>
    </subcellularLocation>
    <subcellularLocation>
        <location evidence="1">Membrane</location>
        <topology evidence="1">Single-pass type I membrane protein</topology>
    </subcellularLocation>
</comment>
<accession>A0A485KPQ4</accession>
<dbReference type="AlphaFoldDB" id="A0A485KPQ4"/>
<feature type="domain" description="PA" evidence="10">
    <location>
        <begin position="127"/>
        <end position="190"/>
    </location>
</feature>
<sequence>MPPRLSEVQCSIFEAQARTVAQTSDAHFAFRGSIMMQHIIVSFLVAACFVGAELTVVVPSNVFPEGIDHQMLRFGRPLLRGKVMAPLVFASPRTLDANTTSNLRLPGIRGCPDLLLANTTATERSYRLVLVETAANCSVVDQVRQVQAFGAMGAIVYDASVESAQALLQATDTSATDIVIPSTMIPSLDATVLRHLLQQDSAVVIMLRWSLAMEADHMAIALYTASITSSLQPLVTSLATLTDAFGPETLHFTPHFEVYPAHEWGCDGPVEDNPNCQSLCLGDYCTYDPDNDPASGYRGSDILGQNLRLWCIHELYPSIEYFEYLQRVAGACTPENQQCFVAQGEDRINMTTVQECMDANATKVFQREVQHLFASNLNNFPFLTVDDQPLYESWNCPEPISFQTCSILVNVCNYFGYLNASALPPPCAPSYWDNRCVAPFQVDACGSCLLPENPAWNQACSGCDGVLFSNKLTDMCGVCGGDGSFDVCGQCLPANDTHRDKICADCLGEPWGAAVVDPCGTCNGHGSFDACGLCFEANDPRRQNYECHVLDDPNAVRVKFLIQGMRKSQFSEHARLQSFTSTLASLMQIENEDVHIKSIESVGSNAVVVNVFGVIDSDTAKHAAAAASANATEALMAAMDPDGVADVRIKMLATAASGDDTQEPYWKSTAALFYVSSIAGLALSIVSTVFLLRRRDARWKLEMNNMMARYTPLVQMEDGN</sequence>
<evidence type="ECO:0000259" key="11">
    <source>
        <dbReference type="Pfam" id="PF25011"/>
    </source>
</evidence>
<evidence type="ECO:0000313" key="13">
    <source>
        <dbReference type="EMBL" id="VFT86767.1"/>
    </source>
</evidence>
<evidence type="ECO:0000256" key="4">
    <source>
        <dbReference type="ARBA" id="ARBA00022737"/>
    </source>
</evidence>
<dbReference type="EMBL" id="CAADRA010005191">
    <property type="protein sequence ID" value="VFT86767.1"/>
    <property type="molecule type" value="Genomic_DNA"/>
</dbReference>
<dbReference type="InterPro" id="IPR003137">
    <property type="entry name" value="PA_domain"/>
</dbReference>
<dbReference type="Pfam" id="PF25011">
    <property type="entry name" value="VSR_TRX"/>
    <property type="match status" value="1"/>
</dbReference>
<keyword evidence="6 9" id="KW-0472">Membrane</keyword>
<evidence type="ECO:0000313" key="14">
    <source>
        <dbReference type="Proteomes" id="UP000332933"/>
    </source>
</evidence>
<dbReference type="Pfam" id="PF02225">
    <property type="entry name" value="PA"/>
    <property type="match status" value="1"/>
</dbReference>
<evidence type="ECO:0000256" key="8">
    <source>
        <dbReference type="ARBA" id="ARBA00037847"/>
    </source>
</evidence>
<keyword evidence="7" id="KW-0325">Glycoprotein</keyword>
<reference evidence="13 14" key="1">
    <citation type="submission" date="2019-03" db="EMBL/GenBank/DDBJ databases">
        <authorList>
            <person name="Gaulin E."/>
            <person name="Dumas B."/>
        </authorList>
    </citation>
    <scope>NUCLEOTIDE SEQUENCE [LARGE SCALE GENOMIC DNA]</scope>
    <source>
        <strain evidence="13">CBS 568.67</strain>
    </source>
</reference>
<dbReference type="EMBL" id="VJMH01005170">
    <property type="protein sequence ID" value="KAF0699551.1"/>
    <property type="molecule type" value="Genomic_DNA"/>
</dbReference>